<proteinExistence type="inferred from homology"/>
<feature type="region of interest" description="Disordered" evidence="7">
    <location>
        <begin position="258"/>
        <end position="284"/>
    </location>
</feature>
<evidence type="ECO:0000256" key="1">
    <source>
        <dbReference type="ARBA" id="ARBA00002229"/>
    </source>
</evidence>
<dbReference type="InterPro" id="IPR006627">
    <property type="entry name" value="TDU_repeat"/>
</dbReference>
<dbReference type="InterPro" id="IPR011520">
    <property type="entry name" value="Vg_fam"/>
</dbReference>
<sequence length="314" mass="34417">MSCLDVMYQVYAPPQPYFTPTYSPYHHHHHPHPHPHPHPHHQKLAFYSKMQEEPVSGGNSFSSHPAPTIKEEECAPEKEQPPEAEYISSRCVLFTYFQGDISSVVDEHFSRALSQTSSYGPASSGGNKSARGTTSWKDGSFPMSQRSFPPSFWNSAYQPSVTASLSSALGASHTDLPFSADPYSSASLHSHLHQTTPESWHPTHHHHHHPYPLGGSIGAQSSAYPRPSVHDVYGTHFDPRYSSLLVPSVRPHRLPPATVPAPGPSPCDISKSDPASSAWSGAFTGTGSEMGQSLSLNVDAGLQNQDKSKDLYWF</sequence>
<comment type="function">
    <text evidence="1">May act as a specific coactivator for the mammalian TEFs.</text>
</comment>
<reference evidence="8" key="1">
    <citation type="submission" date="2020-08" db="EMBL/GenBank/DDBJ databases">
        <title>Chromosome-level assembly of Southern catfish (Silurus meridionalis) provides insights into visual adaptation to the nocturnal and benthic lifestyles.</title>
        <authorList>
            <person name="Zhang Y."/>
            <person name="Wang D."/>
            <person name="Peng Z."/>
        </authorList>
    </citation>
    <scope>NUCLEOTIDE SEQUENCE</scope>
    <source>
        <strain evidence="8">SWU-2019-XX</strain>
        <tissue evidence="8">Muscle</tissue>
    </source>
</reference>
<keyword evidence="3" id="KW-0805">Transcription regulation</keyword>
<feature type="compositionally biased region" description="Basic and acidic residues" evidence="7">
    <location>
        <begin position="69"/>
        <end position="81"/>
    </location>
</feature>
<comment type="subcellular location">
    <subcellularLocation>
        <location evidence="2">Nucleus</location>
    </subcellularLocation>
</comment>
<dbReference type="SMART" id="SM00711">
    <property type="entry name" value="TDU"/>
    <property type="match status" value="1"/>
</dbReference>
<name>A0A8T0AEG1_SILME</name>
<keyword evidence="4" id="KW-0804">Transcription</keyword>
<evidence type="ECO:0000256" key="7">
    <source>
        <dbReference type="SAM" id="MobiDB-lite"/>
    </source>
</evidence>
<keyword evidence="5" id="KW-0539">Nucleus</keyword>
<dbReference type="Proteomes" id="UP000606274">
    <property type="component" value="Unassembled WGS sequence"/>
</dbReference>
<dbReference type="PANTHER" id="PTHR15950:SF17">
    <property type="entry name" value="TRANSCRIPTION COFACTOR VESTIGIAL-LIKE PROTEIN 2"/>
    <property type="match status" value="1"/>
</dbReference>
<comment type="similarity">
    <text evidence="6">Belongs to the vestigial family.</text>
</comment>
<feature type="region of interest" description="Disordered" evidence="7">
    <location>
        <begin position="55"/>
        <end position="82"/>
    </location>
</feature>
<keyword evidence="9" id="KW-1185">Reference proteome</keyword>
<evidence type="ECO:0000256" key="2">
    <source>
        <dbReference type="ARBA" id="ARBA00004123"/>
    </source>
</evidence>
<comment type="caution">
    <text evidence="8">The sequence shown here is derived from an EMBL/GenBank/DDBJ whole genome shotgun (WGS) entry which is preliminary data.</text>
</comment>
<feature type="compositionally biased region" description="Polar residues" evidence="7">
    <location>
        <begin position="187"/>
        <end position="198"/>
    </location>
</feature>
<feature type="compositionally biased region" description="Polar residues" evidence="7">
    <location>
        <begin position="273"/>
        <end position="284"/>
    </location>
</feature>
<feature type="region of interest" description="Disordered" evidence="7">
    <location>
        <begin position="115"/>
        <end position="140"/>
    </location>
</feature>
<accession>A0A8T0AEG1</accession>
<dbReference type="EMBL" id="JABFDY010000023">
    <property type="protein sequence ID" value="KAF7690520.1"/>
    <property type="molecule type" value="Genomic_DNA"/>
</dbReference>
<dbReference type="AlphaFoldDB" id="A0A8T0AEG1"/>
<evidence type="ECO:0000256" key="4">
    <source>
        <dbReference type="ARBA" id="ARBA00023163"/>
    </source>
</evidence>
<dbReference type="GO" id="GO:0006355">
    <property type="term" value="P:regulation of DNA-templated transcription"/>
    <property type="evidence" value="ECO:0007669"/>
    <property type="project" value="InterPro"/>
</dbReference>
<dbReference type="PANTHER" id="PTHR15950">
    <property type="entry name" value="TRANSCRIPTION COFACTOR VESTIGIAL-LIKE PROTEIN"/>
    <property type="match status" value="1"/>
</dbReference>
<dbReference type="GO" id="GO:0005634">
    <property type="term" value="C:nucleus"/>
    <property type="evidence" value="ECO:0007669"/>
    <property type="project" value="UniProtKB-SubCell"/>
</dbReference>
<evidence type="ECO:0000256" key="5">
    <source>
        <dbReference type="ARBA" id="ARBA00023242"/>
    </source>
</evidence>
<gene>
    <name evidence="8" type="ORF">HF521_012324</name>
</gene>
<evidence type="ECO:0000256" key="6">
    <source>
        <dbReference type="ARBA" id="ARBA00025784"/>
    </source>
</evidence>
<feature type="region of interest" description="Disordered" evidence="7">
    <location>
        <begin position="187"/>
        <end position="212"/>
    </location>
</feature>
<evidence type="ECO:0000256" key="3">
    <source>
        <dbReference type="ARBA" id="ARBA00023015"/>
    </source>
</evidence>
<evidence type="ECO:0000313" key="8">
    <source>
        <dbReference type="EMBL" id="KAF7690520.1"/>
    </source>
</evidence>
<evidence type="ECO:0000313" key="9">
    <source>
        <dbReference type="Proteomes" id="UP000606274"/>
    </source>
</evidence>
<organism evidence="8 9">
    <name type="scientific">Silurus meridionalis</name>
    <name type="common">Southern catfish</name>
    <name type="synonym">Silurus soldatovi meridionalis</name>
    <dbReference type="NCBI Taxonomy" id="175797"/>
    <lineage>
        <taxon>Eukaryota</taxon>
        <taxon>Metazoa</taxon>
        <taxon>Chordata</taxon>
        <taxon>Craniata</taxon>
        <taxon>Vertebrata</taxon>
        <taxon>Euteleostomi</taxon>
        <taxon>Actinopterygii</taxon>
        <taxon>Neopterygii</taxon>
        <taxon>Teleostei</taxon>
        <taxon>Ostariophysi</taxon>
        <taxon>Siluriformes</taxon>
        <taxon>Siluridae</taxon>
        <taxon>Silurus</taxon>
    </lineage>
</organism>
<protein>
    <recommendedName>
        <fullName evidence="10">Transcription cofactor vestigial-like protein 2</fullName>
    </recommendedName>
</protein>
<dbReference type="Pfam" id="PF07545">
    <property type="entry name" value="Vg_Tdu"/>
    <property type="match status" value="1"/>
</dbReference>
<evidence type="ECO:0008006" key="10">
    <source>
        <dbReference type="Google" id="ProtNLM"/>
    </source>
</evidence>